<evidence type="ECO:0000313" key="12">
    <source>
        <dbReference type="Proteomes" id="UP000297025"/>
    </source>
</evidence>
<dbReference type="Gene3D" id="1.10.287.130">
    <property type="match status" value="1"/>
</dbReference>
<reference evidence="10" key="2">
    <citation type="journal article" date="2014" name="Int. J. Syst. Evol. Microbiol.">
        <title>Complete genome of a new Firmicutes species belonging to the dominant human colonic microbiota ('Ruminococcus bicirculans') reveals two chromosomes and a selective capacity to utilize plant glucans.</title>
        <authorList>
            <consortium name="NISC Comparative Sequencing Program"/>
            <person name="Wegmann U."/>
            <person name="Louis P."/>
            <person name="Goesmann A."/>
            <person name="Henrissat B."/>
            <person name="Duncan S.H."/>
            <person name="Flint H.J."/>
        </authorList>
    </citation>
    <scope>NUCLEOTIDE SEQUENCE</scope>
    <source>
        <strain evidence="10">CCM 7403</strain>
    </source>
</reference>
<accession>A0A4V1CWL5</accession>
<evidence type="ECO:0000259" key="9">
    <source>
        <dbReference type="SMART" id="SM00388"/>
    </source>
</evidence>
<keyword evidence="6 8" id="KW-1133">Transmembrane helix</keyword>
<evidence type="ECO:0000256" key="3">
    <source>
        <dbReference type="ARBA" id="ARBA00012438"/>
    </source>
</evidence>
<dbReference type="GO" id="GO:0000155">
    <property type="term" value="F:phosphorelay sensor kinase activity"/>
    <property type="evidence" value="ECO:0007669"/>
    <property type="project" value="InterPro"/>
</dbReference>
<reference evidence="13" key="3">
    <citation type="journal article" date="2019" name="Int. J. Syst. Evol. Microbiol.">
        <title>The Global Catalogue of Microorganisms (GCM) 10K type strain sequencing project: providing services to taxonomists for standard genome sequencing and annotation.</title>
        <authorList>
            <consortium name="The Broad Institute Genomics Platform"/>
            <consortium name="The Broad Institute Genome Sequencing Center for Infectious Disease"/>
            <person name="Wu L."/>
            <person name="Ma J."/>
        </authorList>
    </citation>
    <scope>NUCLEOTIDE SEQUENCE [LARGE SCALE GENOMIC DNA]</scope>
    <source>
        <strain evidence="13">CCM 7403</strain>
    </source>
</reference>
<dbReference type="EMBL" id="CP038462">
    <property type="protein sequence ID" value="QCC77687.1"/>
    <property type="molecule type" value="Genomic_DNA"/>
</dbReference>
<evidence type="ECO:0000256" key="5">
    <source>
        <dbReference type="ARBA" id="ARBA00022692"/>
    </source>
</evidence>
<dbReference type="Gene3D" id="3.30.450.20">
    <property type="entry name" value="PAS domain"/>
    <property type="match status" value="1"/>
</dbReference>
<dbReference type="Pfam" id="PF08448">
    <property type="entry name" value="PAS_4"/>
    <property type="match status" value="1"/>
</dbReference>
<dbReference type="Pfam" id="PF00512">
    <property type="entry name" value="HisKA"/>
    <property type="match status" value="1"/>
</dbReference>
<comment type="subcellular location">
    <subcellularLocation>
        <location evidence="2">Cell membrane</location>
        <topology evidence="2">Multi-pass membrane protein</topology>
    </subcellularLocation>
</comment>
<dbReference type="RefSeq" id="WP_135832731.1">
    <property type="nucleotide sequence ID" value="NZ_BMCK01000005.1"/>
</dbReference>
<evidence type="ECO:0000313" key="11">
    <source>
        <dbReference type="EMBL" id="QCC77687.1"/>
    </source>
</evidence>
<dbReference type="CDD" id="cd00082">
    <property type="entry name" value="HisKA"/>
    <property type="match status" value="1"/>
</dbReference>
<dbReference type="EMBL" id="BMCK01000005">
    <property type="protein sequence ID" value="GGD29444.1"/>
    <property type="molecule type" value="Genomic_DNA"/>
</dbReference>
<name>A0A4V1CWL5_9ACTN</name>
<dbReference type="InterPro" id="IPR013656">
    <property type="entry name" value="PAS_4"/>
</dbReference>
<sequence>MVAAARGDVLPSLAAAAVAAAAAWLFRLLVRGWSPSRSTPATAVARLAPFLSLAAASVVVALAENAATAAVLALTDGAVEWPVGLRWWRTLTGVFTLTATGQLVLAAMASSGVPRSGAVAGRRPLPARRVLEVVALLLLTLGLTAVTLQLFPDLPLAFLLFVPAAWVGVRFPPVAAASSAGAVGGATIAFTLAGRGLFSDLGSALVSVLVTQTFFVVLFTTTLVLSLLSTQLRTAEQRAQQRAQLLDRVMTASSSGVVLIDRDERVLLANRAGRQLLRLPRPPVTADQLGFGRLTRGDGTPLTPHEQPHRRALAGGTVTDEDLHLPDGTRTSVLRVTALPLGDEVLLTFADVTAELAHTTALQEFAGEVAHDLKNPLTVVEGWSEVLEGEFLEAGAVPSSSGLPMERRVRTAAARMSSLIDDLSSTGWRPTGSCCTSCSTTWSATR</sequence>
<dbReference type="Proteomes" id="UP000297025">
    <property type="component" value="Chromosome"/>
</dbReference>
<feature type="transmembrane region" description="Helical" evidence="8">
    <location>
        <begin position="12"/>
        <end position="30"/>
    </location>
</feature>
<evidence type="ECO:0000313" key="10">
    <source>
        <dbReference type="EMBL" id="GGD29444.1"/>
    </source>
</evidence>
<evidence type="ECO:0000256" key="4">
    <source>
        <dbReference type="ARBA" id="ARBA00022475"/>
    </source>
</evidence>
<feature type="transmembrane region" description="Helical" evidence="8">
    <location>
        <begin position="87"/>
        <end position="109"/>
    </location>
</feature>
<proteinExistence type="predicted"/>
<keyword evidence="5 8" id="KW-0812">Transmembrane</keyword>
<evidence type="ECO:0000313" key="13">
    <source>
        <dbReference type="Proteomes" id="UP000630594"/>
    </source>
</evidence>
<dbReference type="Pfam" id="PF05231">
    <property type="entry name" value="MASE1"/>
    <property type="match status" value="1"/>
</dbReference>
<dbReference type="Proteomes" id="UP000630594">
    <property type="component" value="Unassembled WGS sequence"/>
</dbReference>
<gene>
    <name evidence="11" type="ORF">E2C04_11785</name>
    <name evidence="10" type="ORF">GCM10007231_31170</name>
</gene>
<feature type="transmembrane region" description="Helical" evidence="8">
    <location>
        <begin position="205"/>
        <end position="228"/>
    </location>
</feature>
<feature type="transmembrane region" description="Helical" evidence="8">
    <location>
        <begin position="171"/>
        <end position="193"/>
    </location>
</feature>
<dbReference type="GO" id="GO:0005886">
    <property type="term" value="C:plasma membrane"/>
    <property type="evidence" value="ECO:0007669"/>
    <property type="project" value="UniProtKB-SubCell"/>
</dbReference>
<dbReference type="SUPFAM" id="SSF47384">
    <property type="entry name" value="Homodimeric domain of signal transducing histidine kinase"/>
    <property type="match status" value="1"/>
</dbReference>
<evidence type="ECO:0000256" key="6">
    <source>
        <dbReference type="ARBA" id="ARBA00022989"/>
    </source>
</evidence>
<dbReference type="OrthoDB" id="5241402at2"/>
<dbReference type="InterPro" id="IPR036097">
    <property type="entry name" value="HisK_dim/P_sf"/>
</dbReference>
<dbReference type="InterPro" id="IPR007895">
    <property type="entry name" value="MASE1"/>
</dbReference>
<dbReference type="InterPro" id="IPR035965">
    <property type="entry name" value="PAS-like_dom_sf"/>
</dbReference>
<feature type="transmembrane region" description="Helical" evidence="8">
    <location>
        <begin position="50"/>
        <end position="75"/>
    </location>
</feature>
<organism evidence="11 12">
    <name type="scientific">Nocardioides daphniae</name>
    <dbReference type="NCBI Taxonomy" id="402297"/>
    <lineage>
        <taxon>Bacteria</taxon>
        <taxon>Bacillati</taxon>
        <taxon>Actinomycetota</taxon>
        <taxon>Actinomycetes</taxon>
        <taxon>Propionibacteriales</taxon>
        <taxon>Nocardioidaceae</taxon>
        <taxon>Nocardioides</taxon>
    </lineage>
</organism>
<dbReference type="AlphaFoldDB" id="A0A4V1CWL5"/>
<reference evidence="11" key="4">
    <citation type="submission" date="2019-03" db="EMBL/GenBank/DDBJ databases">
        <authorList>
            <person name="Huang Y."/>
        </authorList>
    </citation>
    <scope>NUCLEOTIDE SEQUENCE</scope>
    <source>
        <strain evidence="11">JCM 16608</strain>
    </source>
</reference>
<evidence type="ECO:0000256" key="7">
    <source>
        <dbReference type="ARBA" id="ARBA00023136"/>
    </source>
</evidence>
<reference evidence="10" key="5">
    <citation type="submission" date="2024-05" db="EMBL/GenBank/DDBJ databases">
        <authorList>
            <person name="Sun Q."/>
            <person name="Sedlacek I."/>
        </authorList>
    </citation>
    <scope>NUCLEOTIDE SEQUENCE</scope>
    <source>
        <strain evidence="10">CCM 7403</strain>
    </source>
</reference>
<keyword evidence="13" id="KW-1185">Reference proteome</keyword>
<comment type="catalytic activity">
    <reaction evidence="1">
        <text>ATP + protein L-histidine = ADP + protein N-phospho-L-histidine.</text>
        <dbReference type="EC" id="2.7.13.3"/>
    </reaction>
</comment>
<feature type="domain" description="Signal transduction histidine kinase dimerisation/phosphoacceptor" evidence="9">
    <location>
        <begin position="361"/>
        <end position="432"/>
    </location>
</feature>
<dbReference type="SUPFAM" id="SSF55785">
    <property type="entry name" value="PYP-like sensor domain (PAS domain)"/>
    <property type="match status" value="1"/>
</dbReference>
<evidence type="ECO:0000256" key="8">
    <source>
        <dbReference type="SAM" id="Phobius"/>
    </source>
</evidence>
<reference evidence="11 12" key="1">
    <citation type="journal article" date="2008" name="Int. J. Syst. Evol. Microbiol.">
        <title>Nocardioides daphniae sp. nov., isolated from Daphnia cucullata (Crustacea: Cladocera).</title>
        <authorList>
            <person name="Toth E.M."/>
            <person name="Keki Z."/>
            <person name="Homonnay Z.G."/>
            <person name="Borsodi A.K."/>
            <person name="Marialigeti K."/>
            <person name="Schumann P."/>
        </authorList>
    </citation>
    <scope>NUCLEOTIDE SEQUENCE [LARGE SCALE GENOMIC DNA]</scope>
    <source>
        <strain evidence="11 12">JCM 16608</strain>
    </source>
</reference>
<dbReference type="SMART" id="SM00388">
    <property type="entry name" value="HisKA"/>
    <property type="match status" value="1"/>
</dbReference>
<protein>
    <recommendedName>
        <fullName evidence="3">histidine kinase</fullName>
        <ecNumber evidence="3">2.7.13.3</ecNumber>
    </recommendedName>
</protein>
<dbReference type="EC" id="2.7.13.3" evidence="3"/>
<feature type="transmembrane region" description="Helical" evidence="8">
    <location>
        <begin position="130"/>
        <end position="151"/>
    </location>
</feature>
<keyword evidence="4" id="KW-1003">Cell membrane</keyword>
<dbReference type="KEGG" id="ndp:E2C04_11785"/>
<evidence type="ECO:0000256" key="2">
    <source>
        <dbReference type="ARBA" id="ARBA00004651"/>
    </source>
</evidence>
<evidence type="ECO:0000256" key="1">
    <source>
        <dbReference type="ARBA" id="ARBA00000085"/>
    </source>
</evidence>
<dbReference type="InterPro" id="IPR003661">
    <property type="entry name" value="HisK_dim/P_dom"/>
</dbReference>
<keyword evidence="7 8" id="KW-0472">Membrane</keyword>